<protein>
    <submittedName>
        <fullName evidence="3">Uncharacterized protein</fullName>
    </submittedName>
</protein>
<reference evidence="3" key="1">
    <citation type="submission" date="2020-04" db="EMBL/GenBank/DDBJ databases">
        <authorList>
            <person name="Chiriac C."/>
            <person name="Salcher M."/>
            <person name="Ghai R."/>
            <person name="Kavagutti S V."/>
        </authorList>
    </citation>
    <scope>NUCLEOTIDE SEQUENCE</scope>
</reference>
<gene>
    <name evidence="3" type="ORF">UFOVP806_52</name>
</gene>
<evidence type="ECO:0000313" key="3">
    <source>
        <dbReference type="EMBL" id="CAB4163771.1"/>
    </source>
</evidence>
<name>A0A6J5P348_9CAUD</name>
<dbReference type="EMBL" id="LR796750">
    <property type="protein sequence ID" value="CAB4163771.1"/>
    <property type="molecule type" value="Genomic_DNA"/>
</dbReference>
<sequence>MASKMAITYTNDLSERDRTVIPWHELRTHEQGHCHEAMKSALEKVISAELPNGFPTRAHLRSHLSIQGIGSHTPHLVGFNDLYEDVKFNASILIKTMEAMEESIDNLKTDVDKADARIAELEGGFDDEACRWHPAFLAAASVISRIASVCGMTWGTYNELVEKIVAGKAYGEKMKAEVERLNELNEAQAKDIGNLRGANTKLVADAASNKAKAQEILREFGIDCPTDDIADMVRAACECVESRDWQESQEESMPTSINEWHSEVGFIHPARASVGYVTTAAQQSVPADAQPIRYKTSSEFQWPWQGLLTFALLWSTGVLTSILIGKWIGW</sequence>
<keyword evidence="1" id="KW-0175">Coiled coil</keyword>
<evidence type="ECO:0000256" key="2">
    <source>
        <dbReference type="SAM" id="Phobius"/>
    </source>
</evidence>
<organism evidence="3">
    <name type="scientific">uncultured Caudovirales phage</name>
    <dbReference type="NCBI Taxonomy" id="2100421"/>
    <lineage>
        <taxon>Viruses</taxon>
        <taxon>Duplodnaviria</taxon>
        <taxon>Heunggongvirae</taxon>
        <taxon>Uroviricota</taxon>
        <taxon>Caudoviricetes</taxon>
        <taxon>Peduoviridae</taxon>
        <taxon>Maltschvirus</taxon>
        <taxon>Maltschvirus maltsch</taxon>
    </lineage>
</organism>
<accession>A0A6J5P348</accession>
<keyword evidence="2" id="KW-0812">Transmembrane</keyword>
<feature type="transmembrane region" description="Helical" evidence="2">
    <location>
        <begin position="302"/>
        <end position="324"/>
    </location>
</feature>
<keyword evidence="2" id="KW-1133">Transmembrane helix</keyword>
<proteinExistence type="predicted"/>
<keyword evidence="2" id="KW-0472">Membrane</keyword>
<feature type="coiled-coil region" evidence="1">
    <location>
        <begin position="90"/>
        <end position="124"/>
    </location>
</feature>
<evidence type="ECO:0000256" key="1">
    <source>
        <dbReference type="SAM" id="Coils"/>
    </source>
</evidence>